<dbReference type="Gene3D" id="1.20.1070.10">
    <property type="entry name" value="Rhodopsin 7-helix transmembrane proteins"/>
    <property type="match status" value="1"/>
</dbReference>
<evidence type="ECO:0000256" key="1">
    <source>
        <dbReference type="SAM" id="Phobius"/>
    </source>
</evidence>
<keyword evidence="1" id="KW-0812">Transmembrane</keyword>
<evidence type="ECO:0000313" key="3">
    <source>
        <dbReference type="Proteomes" id="UP000094527"/>
    </source>
</evidence>
<evidence type="ECO:0000313" key="2">
    <source>
        <dbReference type="EMBL" id="ODM91421.1"/>
    </source>
</evidence>
<feature type="transmembrane region" description="Helical" evidence="1">
    <location>
        <begin position="108"/>
        <end position="124"/>
    </location>
</feature>
<keyword evidence="1" id="KW-0472">Membrane</keyword>
<organism evidence="2 3">
    <name type="scientific">Orchesella cincta</name>
    <name type="common">Springtail</name>
    <name type="synonym">Podura cincta</name>
    <dbReference type="NCBI Taxonomy" id="48709"/>
    <lineage>
        <taxon>Eukaryota</taxon>
        <taxon>Metazoa</taxon>
        <taxon>Ecdysozoa</taxon>
        <taxon>Arthropoda</taxon>
        <taxon>Hexapoda</taxon>
        <taxon>Collembola</taxon>
        <taxon>Entomobryomorpha</taxon>
        <taxon>Entomobryoidea</taxon>
        <taxon>Orchesellidae</taxon>
        <taxon>Orchesellinae</taxon>
        <taxon>Orchesella</taxon>
    </lineage>
</organism>
<comment type="caution">
    <text evidence="2">The sequence shown here is derived from an EMBL/GenBank/DDBJ whole genome shotgun (WGS) entry which is preliminary data.</text>
</comment>
<dbReference type="EMBL" id="LJIJ01001551">
    <property type="protein sequence ID" value="ODM91421.1"/>
    <property type="molecule type" value="Genomic_DNA"/>
</dbReference>
<sequence length="152" mass="17108">MALLVGKTWSAYMTVLISVERLLGIAFPFHAIKWFTLTRAKYYAAGVLIFTLTINSPRLFLVRIERNIYGSDGFNIPSLQGFRYLLKISEFALAIGTRGWVLLANIDYFLPVPLLLLLMFLSYNQKGNEFYPKPGNQSSYDVPSGGHCATSD</sequence>
<name>A0A1D2MEZ6_ORCCI</name>
<dbReference type="Proteomes" id="UP000094527">
    <property type="component" value="Unassembled WGS sequence"/>
</dbReference>
<gene>
    <name evidence="2" type="ORF">Ocin01_15261</name>
</gene>
<reference evidence="2 3" key="1">
    <citation type="journal article" date="2016" name="Genome Biol. Evol.">
        <title>Gene Family Evolution Reflects Adaptation to Soil Environmental Stressors in the Genome of the Collembolan Orchesella cincta.</title>
        <authorList>
            <person name="Faddeeva-Vakhrusheva A."/>
            <person name="Derks M.F."/>
            <person name="Anvar S.Y."/>
            <person name="Agamennone V."/>
            <person name="Suring W."/>
            <person name="Smit S."/>
            <person name="van Straalen N.M."/>
            <person name="Roelofs D."/>
        </authorList>
    </citation>
    <scope>NUCLEOTIDE SEQUENCE [LARGE SCALE GENOMIC DNA]</scope>
    <source>
        <tissue evidence="2">Mixed pool</tissue>
    </source>
</reference>
<dbReference type="SUPFAM" id="SSF81321">
    <property type="entry name" value="Family A G protein-coupled receptor-like"/>
    <property type="match status" value="1"/>
</dbReference>
<accession>A0A1D2MEZ6</accession>
<dbReference type="AlphaFoldDB" id="A0A1D2MEZ6"/>
<proteinExistence type="predicted"/>
<keyword evidence="3" id="KW-1185">Reference proteome</keyword>
<keyword evidence="2" id="KW-0675">Receptor</keyword>
<dbReference type="STRING" id="48709.A0A1D2MEZ6"/>
<feature type="transmembrane region" description="Helical" evidence="1">
    <location>
        <begin position="12"/>
        <end position="30"/>
    </location>
</feature>
<protein>
    <submittedName>
        <fullName evidence="2">FMRFamide receptor</fullName>
    </submittedName>
</protein>
<dbReference type="OrthoDB" id="10011262at2759"/>
<keyword evidence="1" id="KW-1133">Transmembrane helix</keyword>